<dbReference type="Gene3D" id="3.40.50.880">
    <property type="match status" value="1"/>
</dbReference>
<dbReference type="KEGG" id="nbr:O3I_021490"/>
<dbReference type="eggNOG" id="COG0693">
    <property type="taxonomic scope" value="Bacteria"/>
</dbReference>
<dbReference type="Pfam" id="PF01965">
    <property type="entry name" value="DJ-1_PfpI"/>
    <property type="match status" value="1"/>
</dbReference>
<sequence>MADHPPQSVSGTAENDTATITKAAADTATPAPAPTDVAVPARDGRGLQIAIVLYPGMTALDAIGPYEALRLVPGSEIRLVSNEVGPIITDSGVLALGATHTFAETPTPDVVLVPGSATDTPTAMANKELTGWLAAVHPHTKWTTSVCSGALILAAAGILPGHPATTHWFAQKPMALLGVESRPTERIVRSGKILTAAGVSAGIDAALWLIGEIYGTERAEIIQLLIEYDPQPPYDAGHPSKASAKVMGKAVAEMTRDSANVRSTVAIGTVAWQLALTKIRGRKRH</sequence>
<dbReference type="Proteomes" id="UP000006304">
    <property type="component" value="Chromosome"/>
</dbReference>
<dbReference type="InterPro" id="IPR052158">
    <property type="entry name" value="INH-QAR"/>
</dbReference>
<organism evidence="2 3">
    <name type="scientific">Nocardia brasiliensis (strain ATCC 700358 / HUJEG-1)</name>
    <dbReference type="NCBI Taxonomy" id="1133849"/>
    <lineage>
        <taxon>Bacteria</taxon>
        <taxon>Bacillati</taxon>
        <taxon>Actinomycetota</taxon>
        <taxon>Actinomycetes</taxon>
        <taxon>Mycobacteriales</taxon>
        <taxon>Nocardiaceae</taxon>
        <taxon>Nocardia</taxon>
    </lineage>
</organism>
<accession>K0EXP7</accession>
<dbReference type="HOGENOM" id="CLU_000445_44_1_11"/>
<dbReference type="SUPFAM" id="SSF52317">
    <property type="entry name" value="Class I glutamine amidotransferase-like"/>
    <property type="match status" value="1"/>
</dbReference>
<dbReference type="PANTHER" id="PTHR43130">
    <property type="entry name" value="ARAC-FAMILY TRANSCRIPTIONAL REGULATOR"/>
    <property type="match status" value="1"/>
</dbReference>
<name>K0EXP7_NOCB7</name>
<dbReference type="STRING" id="1133849.O3I_021490"/>
<dbReference type="CDD" id="cd03139">
    <property type="entry name" value="GATase1_PfpI_2"/>
    <property type="match status" value="1"/>
</dbReference>
<evidence type="ECO:0000313" key="3">
    <source>
        <dbReference type="Proteomes" id="UP000006304"/>
    </source>
</evidence>
<protein>
    <recommendedName>
        <fullName evidence="1">DJ-1/PfpI domain-containing protein</fullName>
    </recommendedName>
</protein>
<gene>
    <name evidence="2" type="ORF">O3I_021490</name>
</gene>
<reference evidence="2 3" key="1">
    <citation type="journal article" date="2012" name="J. Bacteriol.">
        <title>Complete genome sequence of Nocardia brasiliensis HUJEG-1.</title>
        <authorList>
            <person name="Vera-Cabrera L."/>
            <person name="Ortiz-Lopez R."/>
            <person name="Elizondo-Gonzalez R."/>
            <person name="Perez-Maya A.A."/>
            <person name="Ocampo-Candiani J."/>
        </authorList>
    </citation>
    <scope>NUCLEOTIDE SEQUENCE [LARGE SCALE GENOMIC DNA]</scope>
    <source>
        <strain evidence="3">ATCC 700358</strain>
    </source>
</reference>
<dbReference type="InterPro" id="IPR029062">
    <property type="entry name" value="Class_I_gatase-like"/>
</dbReference>
<dbReference type="EMBL" id="CP003876">
    <property type="protein sequence ID" value="AFU02257.1"/>
    <property type="molecule type" value="Genomic_DNA"/>
</dbReference>
<evidence type="ECO:0000313" key="2">
    <source>
        <dbReference type="EMBL" id="AFU02257.1"/>
    </source>
</evidence>
<keyword evidence="3" id="KW-1185">Reference proteome</keyword>
<dbReference type="AlphaFoldDB" id="K0EXP7"/>
<dbReference type="GO" id="GO:0006355">
    <property type="term" value="P:regulation of DNA-templated transcription"/>
    <property type="evidence" value="ECO:0007669"/>
    <property type="project" value="TreeGrafter"/>
</dbReference>
<feature type="domain" description="DJ-1/PfpI" evidence="1">
    <location>
        <begin position="49"/>
        <end position="207"/>
    </location>
</feature>
<dbReference type="InterPro" id="IPR002818">
    <property type="entry name" value="DJ-1/PfpI"/>
</dbReference>
<evidence type="ECO:0000259" key="1">
    <source>
        <dbReference type="Pfam" id="PF01965"/>
    </source>
</evidence>
<proteinExistence type="predicted"/>
<dbReference type="PANTHER" id="PTHR43130:SF2">
    <property type="entry name" value="DJ-1_PFPI DOMAIN-CONTAINING PROTEIN"/>
    <property type="match status" value="1"/>
</dbReference>